<name>A0A7X1B2J7_9BACT</name>
<dbReference type="Gene3D" id="1.10.357.10">
    <property type="entry name" value="Tetracycline Repressor, domain 2"/>
    <property type="match status" value="1"/>
</dbReference>
<dbReference type="AlphaFoldDB" id="A0A7X1B2J7"/>
<dbReference type="Proteomes" id="UP000526501">
    <property type="component" value="Unassembled WGS sequence"/>
</dbReference>
<organism evidence="6 7">
    <name type="scientific">Pelagicoccus albus</name>
    <dbReference type="NCBI Taxonomy" id="415222"/>
    <lineage>
        <taxon>Bacteria</taxon>
        <taxon>Pseudomonadati</taxon>
        <taxon>Verrucomicrobiota</taxon>
        <taxon>Opitutia</taxon>
        <taxon>Puniceicoccales</taxon>
        <taxon>Pelagicoccaceae</taxon>
        <taxon>Pelagicoccus</taxon>
    </lineage>
</organism>
<accession>A0A7X1B2J7</accession>
<dbReference type="Pfam" id="PF16925">
    <property type="entry name" value="TetR_C_13"/>
    <property type="match status" value="1"/>
</dbReference>
<keyword evidence="1" id="KW-0805">Transcription regulation</keyword>
<evidence type="ECO:0000256" key="3">
    <source>
        <dbReference type="ARBA" id="ARBA00023163"/>
    </source>
</evidence>
<comment type="caution">
    <text evidence="6">The sequence shown here is derived from an EMBL/GenBank/DDBJ whole genome shotgun (WGS) entry which is preliminary data.</text>
</comment>
<dbReference type="InterPro" id="IPR011075">
    <property type="entry name" value="TetR_C"/>
</dbReference>
<evidence type="ECO:0000256" key="4">
    <source>
        <dbReference type="PROSITE-ProRule" id="PRU00335"/>
    </source>
</evidence>
<evidence type="ECO:0000256" key="1">
    <source>
        <dbReference type="ARBA" id="ARBA00023015"/>
    </source>
</evidence>
<dbReference type="Pfam" id="PF00440">
    <property type="entry name" value="TetR_N"/>
    <property type="match status" value="1"/>
</dbReference>
<keyword evidence="2 4" id="KW-0238">DNA-binding</keyword>
<dbReference type="PANTHER" id="PTHR47506">
    <property type="entry name" value="TRANSCRIPTIONAL REGULATORY PROTEIN"/>
    <property type="match status" value="1"/>
</dbReference>
<dbReference type="RefSeq" id="WP_185658353.1">
    <property type="nucleotide sequence ID" value="NZ_CAWPOO010000001.1"/>
</dbReference>
<dbReference type="SUPFAM" id="SSF46689">
    <property type="entry name" value="Homeodomain-like"/>
    <property type="match status" value="1"/>
</dbReference>
<dbReference type="GO" id="GO:0003677">
    <property type="term" value="F:DNA binding"/>
    <property type="evidence" value="ECO:0007669"/>
    <property type="project" value="UniProtKB-UniRule"/>
</dbReference>
<dbReference type="PROSITE" id="PS50977">
    <property type="entry name" value="HTH_TETR_2"/>
    <property type="match status" value="1"/>
</dbReference>
<sequence>MIPDNIAFTVAPMSEVVYPRKRRKSPKRDHLLDTALQLFYAGGFHAIGIDTLLAEAGVAKMTLYNHFESKDDLIVAALERHAAKRFTKLSEALGSGGEDPSDRLEAFFDFHQNWFAEKDFKGCPFQRAIAEYPDQSSPVLQAVRKHKQDILEKLVEIANDLDASDSKELAEQFYFLAEGAITKAHLFKDPAAAAKAKAAALELAEPSSDTRFSPLPTHLL</sequence>
<evidence type="ECO:0000256" key="2">
    <source>
        <dbReference type="ARBA" id="ARBA00023125"/>
    </source>
</evidence>
<dbReference type="SUPFAM" id="SSF48498">
    <property type="entry name" value="Tetracyclin repressor-like, C-terminal domain"/>
    <property type="match status" value="1"/>
</dbReference>
<dbReference type="InterPro" id="IPR009057">
    <property type="entry name" value="Homeodomain-like_sf"/>
</dbReference>
<reference evidence="6 7" key="1">
    <citation type="submission" date="2020-07" db="EMBL/GenBank/DDBJ databases">
        <authorList>
            <person name="Feng X."/>
        </authorList>
    </citation>
    <scope>NUCLEOTIDE SEQUENCE [LARGE SCALE GENOMIC DNA]</scope>
    <source>
        <strain evidence="6 7">JCM23202</strain>
    </source>
</reference>
<evidence type="ECO:0000313" key="7">
    <source>
        <dbReference type="Proteomes" id="UP000526501"/>
    </source>
</evidence>
<proteinExistence type="predicted"/>
<feature type="domain" description="HTH tetR-type" evidence="5">
    <location>
        <begin position="25"/>
        <end position="85"/>
    </location>
</feature>
<keyword evidence="3" id="KW-0804">Transcription</keyword>
<evidence type="ECO:0000313" key="6">
    <source>
        <dbReference type="EMBL" id="MBC2604456.1"/>
    </source>
</evidence>
<dbReference type="PRINTS" id="PR00455">
    <property type="entry name" value="HTHTETR"/>
</dbReference>
<feature type="DNA-binding region" description="H-T-H motif" evidence="4">
    <location>
        <begin position="48"/>
        <end position="67"/>
    </location>
</feature>
<evidence type="ECO:0000259" key="5">
    <source>
        <dbReference type="PROSITE" id="PS50977"/>
    </source>
</evidence>
<protein>
    <submittedName>
        <fullName evidence="6">TetR/AcrR family transcriptional regulator</fullName>
    </submittedName>
</protein>
<dbReference type="EMBL" id="JACHVC010000001">
    <property type="protein sequence ID" value="MBC2604456.1"/>
    <property type="molecule type" value="Genomic_DNA"/>
</dbReference>
<keyword evidence="7" id="KW-1185">Reference proteome</keyword>
<dbReference type="PANTHER" id="PTHR47506:SF1">
    <property type="entry name" value="HTH-TYPE TRANSCRIPTIONAL REGULATOR YJDC"/>
    <property type="match status" value="1"/>
</dbReference>
<gene>
    <name evidence="6" type="ORF">H5P27_00130</name>
</gene>
<dbReference type="InterPro" id="IPR001647">
    <property type="entry name" value="HTH_TetR"/>
</dbReference>
<dbReference type="InterPro" id="IPR036271">
    <property type="entry name" value="Tet_transcr_reg_TetR-rel_C_sf"/>
</dbReference>